<feature type="region of interest" description="Disordered" evidence="1">
    <location>
        <begin position="1"/>
        <end position="21"/>
    </location>
</feature>
<dbReference type="OrthoDB" id="7916272at2"/>
<organism evidence="2 3">
    <name type="scientific">Rhodovulum adriaticum</name>
    <name type="common">Rhodopseudomonas adriatica</name>
    <dbReference type="NCBI Taxonomy" id="35804"/>
    <lineage>
        <taxon>Bacteria</taxon>
        <taxon>Pseudomonadati</taxon>
        <taxon>Pseudomonadota</taxon>
        <taxon>Alphaproteobacteria</taxon>
        <taxon>Rhodobacterales</taxon>
        <taxon>Paracoccaceae</taxon>
        <taxon>Rhodovulum</taxon>
    </lineage>
</organism>
<protein>
    <submittedName>
        <fullName evidence="2">Uncharacterized protein</fullName>
    </submittedName>
</protein>
<feature type="compositionally biased region" description="Basic and acidic residues" evidence="1">
    <location>
        <begin position="1"/>
        <end position="10"/>
    </location>
</feature>
<comment type="caution">
    <text evidence="2">The sequence shown here is derived from an EMBL/GenBank/DDBJ whole genome shotgun (WGS) entry which is preliminary data.</text>
</comment>
<accession>A0A4V2SMH0</accession>
<dbReference type="Proteomes" id="UP000295733">
    <property type="component" value="Unassembled WGS sequence"/>
</dbReference>
<reference evidence="2 3" key="1">
    <citation type="submission" date="2019-03" db="EMBL/GenBank/DDBJ databases">
        <title>Genomic Encyclopedia of Type Strains, Phase IV (KMG-IV): sequencing the most valuable type-strain genomes for metagenomic binning, comparative biology and taxonomic classification.</title>
        <authorList>
            <person name="Goeker M."/>
        </authorList>
    </citation>
    <scope>NUCLEOTIDE SEQUENCE [LARGE SCALE GENOMIC DNA]</scope>
    <source>
        <strain evidence="2 3">DSM 2781</strain>
    </source>
</reference>
<dbReference type="AlphaFoldDB" id="A0A4V2SMH0"/>
<evidence type="ECO:0000313" key="3">
    <source>
        <dbReference type="Proteomes" id="UP000295733"/>
    </source>
</evidence>
<name>A0A4V2SMH0_RHOAD</name>
<evidence type="ECO:0000313" key="2">
    <source>
        <dbReference type="EMBL" id="TCP27236.1"/>
    </source>
</evidence>
<gene>
    <name evidence="2" type="ORF">EV656_101139</name>
</gene>
<sequence>MKNPFERRSPSLDGPATDILPVTPDDAADLPAMAIALYVEGGGDLALVTPRGEERQVSVPDFFFLPVGTRRVRATGTTASGIHALVFA</sequence>
<dbReference type="RefSeq" id="WP_132598445.1">
    <property type="nucleotide sequence ID" value="NZ_NRRP01000001.1"/>
</dbReference>
<evidence type="ECO:0000256" key="1">
    <source>
        <dbReference type="SAM" id="MobiDB-lite"/>
    </source>
</evidence>
<keyword evidence="3" id="KW-1185">Reference proteome</keyword>
<dbReference type="EMBL" id="SLXL01000001">
    <property type="protein sequence ID" value="TCP27236.1"/>
    <property type="molecule type" value="Genomic_DNA"/>
</dbReference>
<proteinExistence type="predicted"/>